<evidence type="ECO:0000313" key="2">
    <source>
        <dbReference type="Proteomes" id="UP000254508"/>
    </source>
</evidence>
<dbReference type="EMBL" id="CP031357">
    <property type="protein sequence ID" value="AXK41340.1"/>
    <property type="molecule type" value="Genomic_DNA"/>
</dbReference>
<dbReference type="RefSeq" id="WP_115415528.1">
    <property type="nucleotide sequence ID" value="NZ_CP031357.1"/>
</dbReference>
<gene>
    <name evidence="1" type="ORF">DVR09_02455</name>
</gene>
<accession>A0A345YBN8</accession>
<dbReference type="AlphaFoldDB" id="A0A345YBN8"/>
<dbReference type="Proteomes" id="UP000254508">
    <property type="component" value="Chromosome"/>
</dbReference>
<reference evidence="2" key="1">
    <citation type="submission" date="2018-07" db="EMBL/GenBank/DDBJ databases">
        <title>Genome sequence of Erythrobacter strain YH-07, an antagonistic bacterium isolated from Yellow Sea.</title>
        <authorList>
            <person name="Tang T."/>
            <person name="Liu Q."/>
            <person name="Sun X."/>
        </authorList>
    </citation>
    <scope>NUCLEOTIDE SEQUENCE [LARGE SCALE GENOMIC DNA]</scope>
    <source>
        <strain evidence="2">YH-07</strain>
    </source>
</reference>
<keyword evidence="2" id="KW-1185">Reference proteome</keyword>
<name>A0A345YBN8_9SPHN</name>
<proteinExistence type="predicted"/>
<protein>
    <submittedName>
        <fullName evidence="1">DUF4262 domain-containing protein</fullName>
    </submittedName>
</protein>
<dbReference type="Pfam" id="PF14081">
    <property type="entry name" value="DUF4262"/>
    <property type="match status" value="1"/>
</dbReference>
<dbReference type="OrthoDB" id="9793188at2"/>
<evidence type="ECO:0000313" key="1">
    <source>
        <dbReference type="EMBL" id="AXK41340.1"/>
    </source>
</evidence>
<organism evidence="1 2">
    <name type="scientific">Erythrobacter aureus</name>
    <dbReference type="NCBI Taxonomy" id="2182384"/>
    <lineage>
        <taxon>Bacteria</taxon>
        <taxon>Pseudomonadati</taxon>
        <taxon>Pseudomonadota</taxon>
        <taxon>Alphaproteobacteria</taxon>
        <taxon>Sphingomonadales</taxon>
        <taxon>Erythrobacteraceae</taxon>
        <taxon>Erythrobacter/Porphyrobacter group</taxon>
        <taxon>Erythrobacter</taxon>
    </lineage>
</organism>
<sequence>MKTAFDLPNSELDEQERKFLEEIGEHGWFNTRVFDPEREEPDFSYSTGIFSSTGFPEIVVFSLPKQVSHDILWDIYRDVSGGKAFPASTKIEGIFGNHDAVFLPVSRNKYRDYLGWSRWFYDGDEFPCLQLIWPDPNGRFPWESDFETKFKSDQPDLTKSGWTDLRIRP</sequence>
<dbReference type="KEGG" id="err:DVR09_02455"/>
<dbReference type="InterPro" id="IPR025358">
    <property type="entry name" value="DUF4262"/>
</dbReference>